<evidence type="ECO:0000313" key="12">
    <source>
        <dbReference type="Proteomes" id="UP000228781"/>
    </source>
</evidence>
<evidence type="ECO:0000256" key="8">
    <source>
        <dbReference type="NCBIfam" id="TIGR00234"/>
    </source>
</evidence>
<accession>A0A2M8EI78</accession>
<comment type="caution">
    <text evidence="11">The sequence shown here is derived from an EMBL/GenBank/DDBJ whole genome shotgun (WGS) entry which is preliminary data.</text>
</comment>
<comment type="similarity">
    <text evidence="10">Belongs to the class-I aminoacyl-tRNA synthetase family.</text>
</comment>
<evidence type="ECO:0000256" key="10">
    <source>
        <dbReference type="RuleBase" id="RU363036"/>
    </source>
</evidence>
<evidence type="ECO:0000256" key="4">
    <source>
        <dbReference type="ARBA" id="ARBA00022840"/>
    </source>
</evidence>
<organism evidence="11 12">
    <name type="scientific">candidate division WWE3 bacterium CG_4_9_14_0_2_um_filter_48_10</name>
    <dbReference type="NCBI Taxonomy" id="1975078"/>
    <lineage>
        <taxon>Bacteria</taxon>
        <taxon>Katanobacteria</taxon>
    </lineage>
</organism>
<dbReference type="Pfam" id="PF00579">
    <property type="entry name" value="tRNA-synt_1b"/>
    <property type="match status" value="1"/>
</dbReference>
<dbReference type="Gene3D" id="3.10.290.10">
    <property type="entry name" value="RNA-binding S4 domain"/>
    <property type="match status" value="1"/>
</dbReference>
<dbReference type="EMBL" id="PFSK01000042">
    <property type="protein sequence ID" value="PJC22151.1"/>
    <property type="molecule type" value="Genomic_DNA"/>
</dbReference>
<dbReference type="Proteomes" id="UP000228781">
    <property type="component" value="Unassembled WGS sequence"/>
</dbReference>
<dbReference type="PANTHER" id="PTHR11766:SF1">
    <property type="entry name" value="TYROSINE--TRNA LIGASE"/>
    <property type="match status" value="1"/>
</dbReference>
<dbReference type="PANTHER" id="PTHR11766">
    <property type="entry name" value="TYROSYL-TRNA SYNTHETASE"/>
    <property type="match status" value="1"/>
</dbReference>
<gene>
    <name evidence="11" type="ORF">CO059_02790</name>
</gene>
<evidence type="ECO:0000256" key="1">
    <source>
        <dbReference type="ARBA" id="ARBA00013160"/>
    </source>
</evidence>
<dbReference type="PROSITE" id="PS50889">
    <property type="entry name" value="S4"/>
    <property type="match status" value="1"/>
</dbReference>
<name>A0A2M8EI78_UNCKA</name>
<dbReference type="SUPFAM" id="SSF52374">
    <property type="entry name" value="Nucleotidylyl transferase"/>
    <property type="match status" value="1"/>
</dbReference>
<dbReference type="PRINTS" id="PR01040">
    <property type="entry name" value="TRNASYNTHTYR"/>
</dbReference>
<dbReference type="InterPro" id="IPR014729">
    <property type="entry name" value="Rossmann-like_a/b/a_fold"/>
</dbReference>
<dbReference type="GO" id="GO:0006437">
    <property type="term" value="P:tyrosyl-tRNA aminoacylation"/>
    <property type="evidence" value="ECO:0007669"/>
    <property type="project" value="UniProtKB-UniRule"/>
</dbReference>
<dbReference type="InterPro" id="IPR024088">
    <property type="entry name" value="Tyr-tRNA-ligase_bac-type"/>
</dbReference>
<evidence type="ECO:0000256" key="7">
    <source>
        <dbReference type="ARBA" id="ARBA00048248"/>
    </source>
</evidence>
<sequence>MYHIKEMPETINKVLSRGVEQILPSKKGLADLMRKRKIRLYLGIDPTSPDIHLGHTIPLRKLREFQDLGHEVILLFGTFTAQIGDPSARTEKRKALTSAQITKNMATYRKQASKILDFKKAKIKYNGDWLANLSFEDLAELASHFTVPQLLERDMFQERVKKGKEIWISEFLYPLMQGYDSVAMNVDLEIGATDQTFNMLVGRKLQKIYNNKEKFVLTTPLLLGLDGRKMSKTYGNTVNLTDPPNEMYGKLMSLKDELITEYFKLCTDLPIKEIRELAGEAKKDPMGVKKRLAHEITKMYHGEKKATEAQREFERVVQKREQPKRIPLIQPKDITIRYGSLPTVFDITKAADPEMSTSAVTRLINQGGVEIDNVRYTEPRKEVKLDKDRIVRIGKRGYKKIKAIKKGKE</sequence>
<evidence type="ECO:0000313" key="11">
    <source>
        <dbReference type="EMBL" id="PJC22151.1"/>
    </source>
</evidence>
<keyword evidence="6 10" id="KW-0030">Aminoacyl-tRNA synthetase</keyword>
<dbReference type="Gene3D" id="1.10.240.10">
    <property type="entry name" value="Tyrosyl-Transfer RNA Synthetase"/>
    <property type="match status" value="1"/>
</dbReference>
<dbReference type="InterPro" id="IPR036986">
    <property type="entry name" value="S4_RNA-bd_sf"/>
</dbReference>
<dbReference type="InterPro" id="IPR001412">
    <property type="entry name" value="aa-tRNA-synth_I_CS"/>
</dbReference>
<dbReference type="Gene3D" id="3.40.50.620">
    <property type="entry name" value="HUPs"/>
    <property type="match status" value="1"/>
</dbReference>
<reference evidence="12" key="1">
    <citation type="submission" date="2017-09" db="EMBL/GenBank/DDBJ databases">
        <title>Depth-based differentiation of microbial function through sediment-hosted aquifers and enrichment of novel symbionts in the deep terrestrial subsurface.</title>
        <authorList>
            <person name="Probst A.J."/>
            <person name="Ladd B."/>
            <person name="Jarett J.K."/>
            <person name="Geller-Mcgrath D.E."/>
            <person name="Sieber C.M.K."/>
            <person name="Emerson J.B."/>
            <person name="Anantharaman K."/>
            <person name="Thomas B.C."/>
            <person name="Malmstrom R."/>
            <person name="Stieglmeier M."/>
            <person name="Klingl A."/>
            <person name="Woyke T."/>
            <person name="Ryan C.M."/>
            <person name="Banfield J.F."/>
        </authorList>
    </citation>
    <scope>NUCLEOTIDE SEQUENCE [LARGE SCALE GENOMIC DNA]</scope>
</reference>
<dbReference type="SUPFAM" id="SSF55174">
    <property type="entry name" value="Alpha-L RNA-binding motif"/>
    <property type="match status" value="1"/>
</dbReference>
<comment type="catalytic activity">
    <reaction evidence="7">
        <text>tRNA(Tyr) + L-tyrosine + ATP = L-tyrosyl-tRNA(Tyr) + AMP + diphosphate + H(+)</text>
        <dbReference type="Rhea" id="RHEA:10220"/>
        <dbReference type="Rhea" id="RHEA-COMP:9706"/>
        <dbReference type="Rhea" id="RHEA-COMP:9707"/>
        <dbReference type="ChEBI" id="CHEBI:15378"/>
        <dbReference type="ChEBI" id="CHEBI:30616"/>
        <dbReference type="ChEBI" id="CHEBI:33019"/>
        <dbReference type="ChEBI" id="CHEBI:58315"/>
        <dbReference type="ChEBI" id="CHEBI:78442"/>
        <dbReference type="ChEBI" id="CHEBI:78536"/>
        <dbReference type="ChEBI" id="CHEBI:456215"/>
        <dbReference type="EC" id="6.1.1.1"/>
    </reaction>
</comment>
<dbReference type="InterPro" id="IPR002307">
    <property type="entry name" value="Tyr-tRNA-ligase"/>
</dbReference>
<dbReference type="PROSITE" id="PS00178">
    <property type="entry name" value="AA_TRNA_LIGASE_I"/>
    <property type="match status" value="1"/>
</dbReference>
<keyword evidence="9" id="KW-0694">RNA-binding</keyword>
<dbReference type="InterPro" id="IPR002305">
    <property type="entry name" value="aa-tRNA-synth_Ic"/>
</dbReference>
<evidence type="ECO:0000256" key="2">
    <source>
        <dbReference type="ARBA" id="ARBA00022598"/>
    </source>
</evidence>
<evidence type="ECO:0000256" key="3">
    <source>
        <dbReference type="ARBA" id="ARBA00022741"/>
    </source>
</evidence>
<evidence type="ECO:0000256" key="6">
    <source>
        <dbReference type="ARBA" id="ARBA00023146"/>
    </source>
</evidence>
<dbReference type="GO" id="GO:0004831">
    <property type="term" value="F:tyrosine-tRNA ligase activity"/>
    <property type="evidence" value="ECO:0007669"/>
    <property type="project" value="UniProtKB-UniRule"/>
</dbReference>
<dbReference type="GO" id="GO:0005524">
    <property type="term" value="F:ATP binding"/>
    <property type="evidence" value="ECO:0007669"/>
    <property type="project" value="UniProtKB-KW"/>
</dbReference>
<dbReference type="EC" id="6.1.1.1" evidence="1 8"/>
<protein>
    <recommendedName>
        <fullName evidence="1 8">Tyrosine--tRNA ligase</fullName>
        <ecNumber evidence="1 8">6.1.1.1</ecNumber>
    </recommendedName>
</protein>
<proteinExistence type="inferred from homology"/>
<dbReference type="NCBIfam" id="TIGR00234">
    <property type="entry name" value="tyrS"/>
    <property type="match status" value="1"/>
</dbReference>
<keyword evidence="5 10" id="KW-0648">Protein biosynthesis</keyword>
<evidence type="ECO:0000256" key="5">
    <source>
        <dbReference type="ARBA" id="ARBA00022917"/>
    </source>
</evidence>
<dbReference type="CDD" id="cd00805">
    <property type="entry name" value="TyrRS_core"/>
    <property type="match status" value="1"/>
</dbReference>
<keyword evidence="3 10" id="KW-0547">Nucleotide-binding</keyword>
<dbReference type="GO" id="GO:0005829">
    <property type="term" value="C:cytosol"/>
    <property type="evidence" value="ECO:0007669"/>
    <property type="project" value="TreeGrafter"/>
</dbReference>
<keyword evidence="4 10" id="KW-0067">ATP-binding</keyword>
<dbReference type="GO" id="GO:0003723">
    <property type="term" value="F:RNA binding"/>
    <property type="evidence" value="ECO:0007669"/>
    <property type="project" value="UniProtKB-KW"/>
</dbReference>
<keyword evidence="2 10" id="KW-0436">Ligase</keyword>
<evidence type="ECO:0000256" key="9">
    <source>
        <dbReference type="PROSITE-ProRule" id="PRU00182"/>
    </source>
</evidence>
<dbReference type="AlphaFoldDB" id="A0A2M8EI78"/>